<keyword evidence="5 7" id="KW-1133">Transmembrane helix</keyword>
<comment type="subcellular location">
    <subcellularLocation>
        <location evidence="1 7">Endoplasmic reticulum membrane</location>
        <topology evidence="1 7">Multi-pass membrane protein</topology>
    </subcellularLocation>
</comment>
<evidence type="ECO:0000256" key="6">
    <source>
        <dbReference type="ARBA" id="ARBA00023136"/>
    </source>
</evidence>
<protein>
    <recommendedName>
        <fullName evidence="7">Derlin</fullName>
    </recommendedName>
</protein>
<evidence type="ECO:0000256" key="1">
    <source>
        <dbReference type="ARBA" id="ARBA00004477"/>
    </source>
</evidence>
<evidence type="ECO:0000256" key="4">
    <source>
        <dbReference type="ARBA" id="ARBA00022824"/>
    </source>
</evidence>
<comment type="similarity">
    <text evidence="2 7">Belongs to the derlin family.</text>
</comment>
<name>A8P5L1_COPC7</name>
<dbReference type="Proteomes" id="UP000001861">
    <property type="component" value="Unassembled WGS sequence"/>
</dbReference>
<evidence type="ECO:0000313" key="8">
    <source>
        <dbReference type="EMBL" id="EAU82899.2"/>
    </source>
</evidence>
<evidence type="ECO:0000256" key="3">
    <source>
        <dbReference type="ARBA" id="ARBA00022692"/>
    </source>
</evidence>
<feature type="transmembrane region" description="Helical" evidence="7">
    <location>
        <begin position="93"/>
        <end position="119"/>
    </location>
</feature>
<dbReference type="VEuPathDB" id="FungiDB:CC1G_05521"/>
<dbReference type="PANTHER" id="PTHR11009">
    <property type="entry name" value="DER1-LIKE PROTEIN, DERLIN"/>
    <property type="match status" value="1"/>
</dbReference>
<dbReference type="SUPFAM" id="SSF144091">
    <property type="entry name" value="Rhomboid-like"/>
    <property type="match status" value="1"/>
</dbReference>
<evidence type="ECO:0000256" key="2">
    <source>
        <dbReference type="ARBA" id="ARBA00008917"/>
    </source>
</evidence>
<dbReference type="HOGENOM" id="CLU_051898_2_0_1"/>
<dbReference type="InterPro" id="IPR007599">
    <property type="entry name" value="DER1"/>
</dbReference>
<dbReference type="STRING" id="240176.A8P5L1"/>
<dbReference type="OrthoDB" id="1716531at2759"/>
<evidence type="ECO:0000313" key="9">
    <source>
        <dbReference type="Proteomes" id="UP000001861"/>
    </source>
</evidence>
<dbReference type="GO" id="GO:0006950">
    <property type="term" value="P:response to stress"/>
    <property type="evidence" value="ECO:0007669"/>
    <property type="project" value="UniProtKB-ARBA"/>
</dbReference>
<dbReference type="KEGG" id="cci:CC1G_05521"/>
<keyword evidence="6 7" id="KW-0472">Membrane</keyword>
<feature type="transmembrane region" description="Helical" evidence="7">
    <location>
        <begin position="131"/>
        <end position="152"/>
    </location>
</feature>
<dbReference type="GeneID" id="6015564"/>
<evidence type="ECO:0000256" key="7">
    <source>
        <dbReference type="RuleBase" id="RU363059"/>
    </source>
</evidence>
<feature type="transmembrane region" description="Helical" evidence="7">
    <location>
        <begin position="158"/>
        <end position="178"/>
    </location>
</feature>
<sequence>MPSEVDQIHTWLSKLPVVTKLLCFTTATVTLSVIVGLSPRYGFGYDYELVVKNYQIWRLLTSYFVGTARSIPWNRAHISAAPLTLRGRPSLPAVGIFLATRPLGTGYFFSALLTCLCYLSAETAPIGSTTSFMGLITLPISYLPYCIVFIELLSRGPYGGALAVAGCIVGHLWFWLIWKGRGKIGVLAPWGQAPGWFRDCGLFEGDGRGGGRTLNGGGLRREWRAGQEIHIGAQGAASCCGTASSAHVWGSGARLGSN</sequence>
<comment type="function">
    <text evidence="7">May be involved in the degradation of misfolded endoplasmic reticulum (ER) luminal proteins.</text>
</comment>
<keyword evidence="9" id="KW-1185">Reference proteome</keyword>
<dbReference type="InterPro" id="IPR035952">
    <property type="entry name" value="Rhomboid-like_sf"/>
</dbReference>
<dbReference type="Pfam" id="PF04511">
    <property type="entry name" value="DER1"/>
    <property type="match status" value="1"/>
</dbReference>
<proteinExistence type="inferred from homology"/>
<reference evidence="8 9" key="1">
    <citation type="journal article" date="2010" name="Proc. Natl. Acad. Sci. U.S.A.">
        <title>Insights into evolution of multicellular fungi from the assembled chromosomes of the mushroom Coprinopsis cinerea (Coprinus cinereus).</title>
        <authorList>
            <person name="Stajich J.E."/>
            <person name="Wilke S.K."/>
            <person name="Ahren D."/>
            <person name="Au C.H."/>
            <person name="Birren B.W."/>
            <person name="Borodovsky M."/>
            <person name="Burns C."/>
            <person name="Canback B."/>
            <person name="Casselton L.A."/>
            <person name="Cheng C.K."/>
            <person name="Deng J."/>
            <person name="Dietrich F.S."/>
            <person name="Fargo D.C."/>
            <person name="Farman M.L."/>
            <person name="Gathman A.C."/>
            <person name="Goldberg J."/>
            <person name="Guigo R."/>
            <person name="Hoegger P.J."/>
            <person name="Hooker J.B."/>
            <person name="Huggins A."/>
            <person name="James T.Y."/>
            <person name="Kamada T."/>
            <person name="Kilaru S."/>
            <person name="Kodira C."/>
            <person name="Kues U."/>
            <person name="Kupfer D."/>
            <person name="Kwan H.S."/>
            <person name="Lomsadze A."/>
            <person name="Li W."/>
            <person name="Lilly W.W."/>
            <person name="Ma L.J."/>
            <person name="Mackey A.J."/>
            <person name="Manning G."/>
            <person name="Martin F."/>
            <person name="Muraguchi H."/>
            <person name="Natvig D.O."/>
            <person name="Palmerini H."/>
            <person name="Ramesh M.A."/>
            <person name="Rehmeyer C.J."/>
            <person name="Roe B.A."/>
            <person name="Shenoy N."/>
            <person name="Stanke M."/>
            <person name="Ter-Hovhannisyan V."/>
            <person name="Tunlid A."/>
            <person name="Velagapudi R."/>
            <person name="Vision T.J."/>
            <person name="Zeng Q."/>
            <person name="Zolan M.E."/>
            <person name="Pukkila P.J."/>
        </authorList>
    </citation>
    <scope>NUCLEOTIDE SEQUENCE [LARGE SCALE GENOMIC DNA]</scope>
    <source>
        <strain evidence="9">Okayama-7 / 130 / ATCC MYA-4618 / FGSC 9003</strain>
    </source>
</reference>
<gene>
    <name evidence="8" type="ORF">CC1G_05521</name>
</gene>
<dbReference type="InParanoid" id="A8P5L1"/>
<feature type="transmembrane region" description="Helical" evidence="7">
    <location>
        <begin position="21"/>
        <end position="43"/>
    </location>
</feature>
<accession>A8P5L1</accession>
<organism evidence="8 9">
    <name type="scientific">Coprinopsis cinerea (strain Okayama-7 / 130 / ATCC MYA-4618 / FGSC 9003)</name>
    <name type="common">Inky cap fungus</name>
    <name type="synonym">Hormographiella aspergillata</name>
    <dbReference type="NCBI Taxonomy" id="240176"/>
    <lineage>
        <taxon>Eukaryota</taxon>
        <taxon>Fungi</taxon>
        <taxon>Dikarya</taxon>
        <taxon>Basidiomycota</taxon>
        <taxon>Agaricomycotina</taxon>
        <taxon>Agaricomycetes</taxon>
        <taxon>Agaricomycetidae</taxon>
        <taxon>Agaricales</taxon>
        <taxon>Agaricineae</taxon>
        <taxon>Psathyrellaceae</taxon>
        <taxon>Coprinopsis</taxon>
    </lineage>
</organism>
<dbReference type="eggNOG" id="KOG0858">
    <property type="taxonomic scope" value="Eukaryota"/>
</dbReference>
<dbReference type="AlphaFoldDB" id="A8P5L1"/>
<dbReference type="EMBL" id="AACS02000011">
    <property type="protein sequence ID" value="EAU82899.2"/>
    <property type="molecule type" value="Genomic_DNA"/>
</dbReference>
<keyword evidence="3 7" id="KW-0812">Transmembrane</keyword>
<comment type="caution">
    <text evidence="8">The sequence shown here is derived from an EMBL/GenBank/DDBJ whole genome shotgun (WGS) entry which is preliminary data.</text>
</comment>
<dbReference type="GO" id="GO:0005789">
    <property type="term" value="C:endoplasmic reticulum membrane"/>
    <property type="evidence" value="ECO:0007669"/>
    <property type="project" value="UniProtKB-SubCell"/>
</dbReference>
<evidence type="ECO:0000256" key="5">
    <source>
        <dbReference type="ARBA" id="ARBA00022989"/>
    </source>
</evidence>
<dbReference type="OMA" id="RRHISFI"/>
<dbReference type="RefSeq" id="XP_001838968.2">
    <property type="nucleotide sequence ID" value="XM_001838916.2"/>
</dbReference>
<keyword evidence="4 7" id="KW-0256">Endoplasmic reticulum</keyword>